<evidence type="ECO:0000313" key="1">
    <source>
        <dbReference type="EnsemblPlants" id="Bo15631s010.1"/>
    </source>
</evidence>
<dbReference type="AlphaFoldDB" id="A0A0D3A023"/>
<evidence type="ECO:0000313" key="2">
    <source>
        <dbReference type="Proteomes" id="UP000032141"/>
    </source>
</evidence>
<proteinExistence type="predicted"/>
<dbReference type="EnsemblPlants" id="Bo15631s010.1">
    <property type="protein sequence ID" value="Bo15631s010.1"/>
    <property type="gene ID" value="Bo15631s010"/>
</dbReference>
<keyword evidence="2" id="KW-1185">Reference proteome</keyword>
<accession>A0A0D3A023</accession>
<reference evidence="1" key="2">
    <citation type="submission" date="2015-06" db="UniProtKB">
        <authorList>
            <consortium name="EnsemblPlants"/>
        </authorList>
    </citation>
    <scope>IDENTIFICATION</scope>
</reference>
<dbReference type="HOGENOM" id="CLU_033858_6_0_1"/>
<name>A0A0D3A023_BRAOL</name>
<dbReference type="Gramene" id="Bo15631s010.1">
    <property type="protein sequence ID" value="Bo15631s010.1"/>
    <property type="gene ID" value="Bo15631s010"/>
</dbReference>
<reference evidence="1" key="1">
    <citation type="journal article" date="2014" name="Genome Biol.">
        <title>Transcriptome and methylome profiling reveals relics of genome dominance in the mesopolyploid Brassica oleracea.</title>
        <authorList>
            <person name="Parkin I.A."/>
            <person name="Koh C."/>
            <person name="Tang H."/>
            <person name="Robinson S.J."/>
            <person name="Kagale S."/>
            <person name="Clarke W.E."/>
            <person name="Town C.D."/>
            <person name="Nixon J."/>
            <person name="Krishnakumar V."/>
            <person name="Bidwell S.L."/>
            <person name="Denoeud F."/>
            <person name="Belcram H."/>
            <person name="Links M.G."/>
            <person name="Just J."/>
            <person name="Clarke C."/>
            <person name="Bender T."/>
            <person name="Huebert T."/>
            <person name="Mason A.S."/>
            <person name="Pires J.C."/>
            <person name="Barker G."/>
            <person name="Moore J."/>
            <person name="Walley P.G."/>
            <person name="Manoli S."/>
            <person name="Batley J."/>
            <person name="Edwards D."/>
            <person name="Nelson M.N."/>
            <person name="Wang X."/>
            <person name="Paterson A.H."/>
            <person name="King G."/>
            <person name="Bancroft I."/>
            <person name="Chalhoub B."/>
            <person name="Sharpe A.G."/>
        </authorList>
    </citation>
    <scope>NUCLEOTIDE SEQUENCE [LARGE SCALE GENOMIC DNA]</scope>
    <source>
        <strain evidence="1">cv. TO1000</strain>
    </source>
</reference>
<sequence length="87" mass="9796">MAHPTTPPPVPPPMAPPIPADIHPNLMVPPSVPYSQYTVEDIPRQRRWGVGGCLASDVTDTIKSYFSMAHPDWSKTSHYVRKTWFKI</sequence>
<organism evidence="1 2">
    <name type="scientific">Brassica oleracea var. oleracea</name>
    <dbReference type="NCBI Taxonomy" id="109376"/>
    <lineage>
        <taxon>Eukaryota</taxon>
        <taxon>Viridiplantae</taxon>
        <taxon>Streptophyta</taxon>
        <taxon>Embryophyta</taxon>
        <taxon>Tracheophyta</taxon>
        <taxon>Spermatophyta</taxon>
        <taxon>Magnoliopsida</taxon>
        <taxon>eudicotyledons</taxon>
        <taxon>Gunneridae</taxon>
        <taxon>Pentapetalae</taxon>
        <taxon>rosids</taxon>
        <taxon>malvids</taxon>
        <taxon>Brassicales</taxon>
        <taxon>Brassicaceae</taxon>
        <taxon>Brassiceae</taxon>
        <taxon>Brassica</taxon>
    </lineage>
</organism>
<protein>
    <submittedName>
        <fullName evidence="1">Uncharacterized protein</fullName>
    </submittedName>
</protein>
<dbReference type="Proteomes" id="UP000032141">
    <property type="component" value="Unassembled WGS sequence"/>
</dbReference>